<gene>
    <name evidence="2" type="ORF">ENJ15_06445</name>
</gene>
<keyword evidence="1" id="KW-0812">Transmembrane</keyword>
<protein>
    <submittedName>
        <fullName evidence="2">Uncharacterized protein</fullName>
    </submittedName>
</protein>
<dbReference type="Proteomes" id="UP000885771">
    <property type="component" value="Unassembled WGS sequence"/>
</dbReference>
<keyword evidence="1" id="KW-1133">Transmembrane helix</keyword>
<accession>A0A7V5RQ02</accession>
<dbReference type="AlphaFoldDB" id="A0A7V5RQ02"/>
<feature type="transmembrane region" description="Helical" evidence="1">
    <location>
        <begin position="7"/>
        <end position="26"/>
    </location>
</feature>
<comment type="caution">
    <text evidence="2">The sequence shown here is derived from an EMBL/GenBank/DDBJ whole genome shotgun (WGS) entry which is preliminary data.</text>
</comment>
<proteinExistence type="predicted"/>
<name>A0A7V5RQ02_CALAY</name>
<keyword evidence="1" id="KW-0472">Membrane</keyword>
<organism evidence="2">
    <name type="scientific">Caldithrix abyssi</name>
    <dbReference type="NCBI Taxonomy" id="187145"/>
    <lineage>
        <taxon>Bacteria</taxon>
        <taxon>Pseudomonadati</taxon>
        <taxon>Calditrichota</taxon>
        <taxon>Calditrichia</taxon>
        <taxon>Calditrichales</taxon>
        <taxon>Calditrichaceae</taxon>
        <taxon>Caldithrix</taxon>
    </lineage>
</organism>
<sequence>MKTRRLAMVFLVTGILGGLFFFPFPLSENYTCIYHRVFNADEPVIESEASHIHEPGTPAHHLLNSYIRGYAFLWWASLLMAVTALLFVRKNVKVKSKKTVKTL</sequence>
<feature type="transmembrane region" description="Helical" evidence="1">
    <location>
        <begin position="67"/>
        <end position="88"/>
    </location>
</feature>
<evidence type="ECO:0000313" key="2">
    <source>
        <dbReference type="EMBL" id="HHM02636.1"/>
    </source>
</evidence>
<reference evidence="2" key="1">
    <citation type="journal article" date="2020" name="mSystems">
        <title>Genome- and Community-Level Interaction Insights into Carbon Utilization and Element Cycling Functions of Hydrothermarchaeota in Hydrothermal Sediment.</title>
        <authorList>
            <person name="Zhou Z."/>
            <person name="Liu Y."/>
            <person name="Xu W."/>
            <person name="Pan J."/>
            <person name="Luo Z.H."/>
            <person name="Li M."/>
        </authorList>
    </citation>
    <scope>NUCLEOTIDE SEQUENCE [LARGE SCALE GENOMIC DNA]</scope>
    <source>
        <strain evidence="2">HyVt-460</strain>
    </source>
</reference>
<dbReference type="EMBL" id="DRLI01000248">
    <property type="protein sequence ID" value="HHM02636.1"/>
    <property type="molecule type" value="Genomic_DNA"/>
</dbReference>
<evidence type="ECO:0000256" key="1">
    <source>
        <dbReference type="SAM" id="Phobius"/>
    </source>
</evidence>